<dbReference type="GeneID" id="35437823"/>
<dbReference type="EMBL" id="KZ303852">
    <property type="protein sequence ID" value="PHZ11519.1"/>
    <property type="molecule type" value="Genomic_DNA"/>
</dbReference>
<reference evidence="3 4" key="2">
    <citation type="journal article" date="2016" name="Proc. Natl. Acad. Sci. U.S.A.">
        <title>Lipid metabolic changes in an early divergent fungus govern the establishment of a mutualistic symbiosis with endobacteria.</title>
        <authorList>
            <person name="Lastovetsky O.A."/>
            <person name="Gaspar M.L."/>
            <person name="Mondo S.J."/>
            <person name="LaButti K.M."/>
            <person name="Sandor L."/>
            <person name="Grigoriev I.V."/>
            <person name="Henry S.A."/>
            <person name="Pawlowska T.E."/>
        </authorList>
    </citation>
    <scope>NUCLEOTIDE SEQUENCE [LARGE SCALE GENOMIC DNA]</scope>
    <source>
        <strain evidence="3 4">ATCC 52813</strain>
    </source>
</reference>
<reference evidence="3" key="1">
    <citation type="submission" date="2014-05" db="EMBL/GenBank/DDBJ databases">
        <authorList>
            <consortium name="DOE Joint Genome Institute"/>
            <person name="Riley R."/>
            <person name="Mondo S.J."/>
            <person name="Sun H."/>
            <person name="Grigoriev I.V."/>
            <person name="Pawlowska A.T."/>
            <person name="Nordberg H.P."/>
            <person name="Cantor M.N."/>
            <person name="Hua S.X."/>
        </authorList>
    </citation>
    <scope>NUCLEOTIDE SEQUENCE</scope>
    <source>
        <strain evidence="3">ATCC 52813</strain>
    </source>
</reference>
<evidence type="ECO:0000256" key="1">
    <source>
        <dbReference type="SAM" id="MobiDB-lite"/>
    </source>
</evidence>
<evidence type="ECO:0000313" key="2">
    <source>
        <dbReference type="EMBL" id="PHZ11519.1"/>
    </source>
</evidence>
<protein>
    <submittedName>
        <fullName evidence="3">Uncharacterized protein</fullName>
    </submittedName>
</protein>
<name>A0A2G4ST59_RHIZD</name>
<dbReference type="EMBL" id="KZ303851">
    <property type="protein sequence ID" value="PHZ11932.1"/>
    <property type="molecule type" value="Genomic_DNA"/>
</dbReference>
<organism evidence="3 4">
    <name type="scientific">Rhizopus microsporus ATCC 52813</name>
    <dbReference type="NCBI Taxonomy" id="1340429"/>
    <lineage>
        <taxon>Eukaryota</taxon>
        <taxon>Fungi</taxon>
        <taxon>Fungi incertae sedis</taxon>
        <taxon>Mucoromycota</taxon>
        <taxon>Mucoromycotina</taxon>
        <taxon>Mucoromycetes</taxon>
        <taxon>Mucorales</taxon>
        <taxon>Mucorineae</taxon>
        <taxon>Rhizopodaceae</taxon>
        <taxon>Rhizopus</taxon>
    </lineage>
</organism>
<evidence type="ECO:0000313" key="3">
    <source>
        <dbReference type="EMBL" id="PHZ11932.1"/>
    </source>
</evidence>
<sequence>MSRSDVKSENMQLTIPNSISQNNVDQLKEKDQDPKEVIPTFIFETKHDNTHFSPEPHKPFLCVYEFCVALEVFCKSKNIDIEKHWARLLLKTTAHNYERFMWIHLHLINQSKLRLSWQQVVQRLMLKYDDPRRTQAVKRALNMFTFDPNIKPESIDAANRRFTAYVHETHCDPSEAIRLYLKGMPTLCRELLELTMAYDKHTGFNYCLNDIVQRASVFINAKSDDFIFYSKTVRIAVSLPLDKVQSNLCEFHITTSHTTAECPDYTILKYPYLSSMLVENEFCKIYQQVKALEPIKDQVNMTTNKTTAQHTDGAVRPSYIPDLLPTSDVSIKQEESSAEAPHQVQCSQTKSSSSRSSNPCHFCRQPFYPGHLFECEVIRKKKRKTER</sequence>
<dbReference type="Proteomes" id="UP000242254">
    <property type="component" value="Unassembled WGS sequence"/>
</dbReference>
<dbReference type="AlphaFoldDB" id="A0A2G4ST59"/>
<dbReference type="STRING" id="1340429.A0A2G4ST59"/>
<proteinExistence type="predicted"/>
<keyword evidence="4" id="KW-1185">Reference proteome</keyword>
<accession>A0A2G4ST59</accession>
<gene>
    <name evidence="3" type="ORF">RHIMIDRAFT_20556</name>
    <name evidence="2" type="ORF">RHIMIDRAFT_25495</name>
</gene>
<feature type="region of interest" description="Disordered" evidence="1">
    <location>
        <begin position="334"/>
        <end position="358"/>
    </location>
</feature>
<dbReference type="RefSeq" id="XP_023465640.1">
    <property type="nucleotide sequence ID" value="XM_023606833.1"/>
</dbReference>
<evidence type="ECO:0000313" key="4">
    <source>
        <dbReference type="Proteomes" id="UP000242254"/>
    </source>
</evidence>